<feature type="region of interest" description="Disordered" evidence="1">
    <location>
        <begin position="134"/>
        <end position="174"/>
    </location>
</feature>
<evidence type="ECO:0000256" key="1">
    <source>
        <dbReference type="SAM" id="MobiDB-lite"/>
    </source>
</evidence>
<dbReference type="SUPFAM" id="SSF51045">
    <property type="entry name" value="WW domain"/>
    <property type="match status" value="1"/>
</dbReference>
<comment type="caution">
    <text evidence="2">The sequence shown here is derived from an EMBL/GenBank/DDBJ whole genome shotgun (WGS) entry which is preliminary data.</text>
</comment>
<dbReference type="Proteomes" id="UP000266841">
    <property type="component" value="Unassembled WGS sequence"/>
</dbReference>
<feature type="non-terminal residue" evidence="2">
    <location>
        <position position="185"/>
    </location>
</feature>
<feature type="region of interest" description="Disordered" evidence="1">
    <location>
        <begin position="1"/>
        <end position="34"/>
    </location>
</feature>
<feature type="compositionally biased region" description="Basic and acidic residues" evidence="1">
    <location>
        <begin position="7"/>
        <end position="17"/>
    </location>
</feature>
<protein>
    <recommendedName>
        <fullName evidence="4">WW domain-containing protein</fullName>
    </recommendedName>
</protein>
<sequence length="185" mass="20607">MVSGIDEDGRIIQDQDHHHHHHRSENGLDRRERTAAELEEQVVQLSIRLSEMEESSPLYTETADRLNEVQEELRRVRELESDTEGEDDGRGGQDWADADDDGGGAVCASAALPDEEVWEKAMARHGEQRELVDQLEEYYGDGGQGGGQDENDAAAEGPGGDEMPPNWEAIFDPSSGEYYFSNFVT</sequence>
<reference evidence="2 3" key="1">
    <citation type="journal article" date="2012" name="Genome Biol.">
        <title>Genome and low-iron response of an oceanic diatom adapted to chronic iron limitation.</title>
        <authorList>
            <person name="Lommer M."/>
            <person name="Specht M."/>
            <person name="Roy A.S."/>
            <person name="Kraemer L."/>
            <person name="Andreson R."/>
            <person name="Gutowska M.A."/>
            <person name="Wolf J."/>
            <person name="Bergner S.V."/>
            <person name="Schilhabel M.B."/>
            <person name="Klostermeier U.C."/>
            <person name="Beiko R.G."/>
            <person name="Rosenstiel P."/>
            <person name="Hippler M."/>
            <person name="Laroche J."/>
        </authorList>
    </citation>
    <scope>NUCLEOTIDE SEQUENCE [LARGE SCALE GENOMIC DNA]</scope>
    <source>
        <strain evidence="2 3">CCMP1005</strain>
    </source>
</reference>
<feature type="region of interest" description="Disordered" evidence="1">
    <location>
        <begin position="50"/>
        <end position="107"/>
    </location>
</feature>
<keyword evidence="3" id="KW-1185">Reference proteome</keyword>
<accession>K0SKZ4</accession>
<dbReference type="EMBL" id="AGNL01013804">
    <property type="protein sequence ID" value="EJK67003.1"/>
    <property type="molecule type" value="Genomic_DNA"/>
</dbReference>
<organism evidence="2 3">
    <name type="scientific">Thalassiosira oceanica</name>
    <name type="common">Marine diatom</name>
    <dbReference type="NCBI Taxonomy" id="159749"/>
    <lineage>
        <taxon>Eukaryota</taxon>
        <taxon>Sar</taxon>
        <taxon>Stramenopiles</taxon>
        <taxon>Ochrophyta</taxon>
        <taxon>Bacillariophyta</taxon>
        <taxon>Coscinodiscophyceae</taxon>
        <taxon>Thalassiosirophycidae</taxon>
        <taxon>Thalassiosirales</taxon>
        <taxon>Thalassiosiraceae</taxon>
        <taxon>Thalassiosira</taxon>
    </lineage>
</organism>
<proteinExistence type="predicted"/>
<name>K0SKZ4_THAOC</name>
<gene>
    <name evidence="2" type="ORF">THAOC_12015</name>
</gene>
<dbReference type="InterPro" id="IPR036020">
    <property type="entry name" value="WW_dom_sf"/>
</dbReference>
<dbReference type="AlphaFoldDB" id="K0SKZ4"/>
<feature type="compositionally biased region" description="Basic and acidic residues" evidence="1">
    <location>
        <begin position="62"/>
        <end position="80"/>
    </location>
</feature>
<evidence type="ECO:0008006" key="4">
    <source>
        <dbReference type="Google" id="ProtNLM"/>
    </source>
</evidence>
<evidence type="ECO:0000313" key="2">
    <source>
        <dbReference type="EMBL" id="EJK67003.1"/>
    </source>
</evidence>
<evidence type="ECO:0000313" key="3">
    <source>
        <dbReference type="Proteomes" id="UP000266841"/>
    </source>
</evidence>
<feature type="compositionally biased region" description="Basic and acidic residues" evidence="1">
    <location>
        <begin position="24"/>
        <end position="34"/>
    </location>
</feature>